<dbReference type="InterPro" id="IPR024607">
    <property type="entry name" value="Sulfatase_CS"/>
</dbReference>
<organism evidence="9 10">
    <name type="scientific">Parthenolecanium corni</name>
    <dbReference type="NCBI Taxonomy" id="536013"/>
    <lineage>
        <taxon>Eukaryota</taxon>
        <taxon>Metazoa</taxon>
        <taxon>Ecdysozoa</taxon>
        <taxon>Arthropoda</taxon>
        <taxon>Hexapoda</taxon>
        <taxon>Insecta</taxon>
        <taxon>Pterygota</taxon>
        <taxon>Neoptera</taxon>
        <taxon>Paraneoptera</taxon>
        <taxon>Hemiptera</taxon>
        <taxon>Sternorrhyncha</taxon>
        <taxon>Coccoidea</taxon>
        <taxon>Coccidae</taxon>
        <taxon>Parthenolecanium</taxon>
    </lineage>
</organism>
<dbReference type="Pfam" id="PF00884">
    <property type="entry name" value="Sulfatase"/>
    <property type="match status" value="1"/>
</dbReference>
<keyword evidence="3" id="KW-0479">Metal-binding</keyword>
<dbReference type="GO" id="GO:0046872">
    <property type="term" value="F:metal ion binding"/>
    <property type="evidence" value="ECO:0007669"/>
    <property type="project" value="UniProtKB-KW"/>
</dbReference>
<sequence>MLTQVIAECQKPNIILIIADDMGWNDIGFHGSNEIPTPNIDALAYHGAILSRHYTQSVCTPSRASLMTGKYPIRMGLQGRAFFNDVRVSLPLNETLLPQYLKKQGYSTALVGKWHLGYYKNTTTPNKRGYDSFFGYYGGWVRYNDSKNTMTQSGVPAFDARRNFERAGAEFSGKYNTDVFTDEAIRIISSHDQSKPLFLELAYTAVHAIFGNTLQVRNLEENNKRFAYIEDPQRRLFAGVLSAMDESVGKVIESLDKHGLLANSVVLFMSDNGGQTIKGHSELTNYGSNWPLRGIKGSLLEGAVHCAATIWSPLLQQNVVLSNLMHLSDWLPTLNYIAGGDEIGNIDGINSWDYLAGVETKSPRNGVLLNIDEKKKSAAVISGNWKLVRLASADYNLSGHYGYSGRKVRKYDMAGVLSSPTHRALSKYDKKKLIEDDFWRSRNAALIDSKCKAGLNKTYRNAIDGPLPCFSNSSCLFNLKDDACEFTDLSGKHPNKVKELNGIIEVYEKELVKQWSGNPDPEADPRNHGGYITPWVR</sequence>
<evidence type="ECO:0000256" key="5">
    <source>
        <dbReference type="ARBA" id="ARBA00022837"/>
    </source>
</evidence>
<evidence type="ECO:0000256" key="2">
    <source>
        <dbReference type="ARBA" id="ARBA00008779"/>
    </source>
</evidence>
<keyword evidence="10" id="KW-1185">Reference proteome</keyword>
<feature type="region of interest" description="Disordered" evidence="7">
    <location>
        <begin position="516"/>
        <end position="537"/>
    </location>
</feature>
<dbReference type="Proteomes" id="UP001367676">
    <property type="component" value="Unassembled WGS sequence"/>
</dbReference>
<keyword evidence="6" id="KW-0325">Glycoprotein</keyword>
<dbReference type="PANTHER" id="PTHR10342:SF264">
    <property type="entry name" value="MIP05773P-RELATED"/>
    <property type="match status" value="1"/>
</dbReference>
<protein>
    <recommendedName>
        <fullName evidence="8">Sulfatase N-terminal domain-containing protein</fullName>
    </recommendedName>
</protein>
<keyword evidence="4" id="KW-0378">Hydrolase</keyword>
<dbReference type="EMBL" id="JBBCAQ010000016">
    <property type="protein sequence ID" value="KAK7597993.1"/>
    <property type="molecule type" value="Genomic_DNA"/>
</dbReference>
<evidence type="ECO:0000313" key="9">
    <source>
        <dbReference type="EMBL" id="KAK7597993.1"/>
    </source>
</evidence>
<evidence type="ECO:0000256" key="4">
    <source>
        <dbReference type="ARBA" id="ARBA00022801"/>
    </source>
</evidence>
<evidence type="ECO:0000313" key="10">
    <source>
        <dbReference type="Proteomes" id="UP001367676"/>
    </source>
</evidence>
<comment type="caution">
    <text evidence="9">The sequence shown here is derived from an EMBL/GenBank/DDBJ whole genome shotgun (WGS) entry which is preliminary data.</text>
</comment>
<comment type="cofactor">
    <cofactor evidence="1">
        <name>Ca(2+)</name>
        <dbReference type="ChEBI" id="CHEBI:29108"/>
    </cofactor>
</comment>
<dbReference type="InterPro" id="IPR017850">
    <property type="entry name" value="Alkaline_phosphatase_core_sf"/>
</dbReference>
<dbReference type="Gene3D" id="3.30.1120.10">
    <property type="match status" value="1"/>
</dbReference>
<gene>
    <name evidence="9" type="ORF">V9T40_014949</name>
</gene>
<keyword evidence="5" id="KW-0106">Calcium</keyword>
<dbReference type="PROSITE" id="PS00523">
    <property type="entry name" value="SULFATASE_1"/>
    <property type="match status" value="1"/>
</dbReference>
<name>A0AAN9Y776_9HEMI</name>
<dbReference type="InterPro" id="IPR047115">
    <property type="entry name" value="ARSB"/>
</dbReference>
<dbReference type="InterPro" id="IPR000917">
    <property type="entry name" value="Sulfatase_N"/>
</dbReference>
<comment type="similarity">
    <text evidence="2">Belongs to the sulfatase family.</text>
</comment>
<accession>A0AAN9Y776</accession>
<reference evidence="9 10" key="1">
    <citation type="submission" date="2024-03" db="EMBL/GenBank/DDBJ databases">
        <title>Adaptation during the transition from Ophiocordyceps entomopathogen to insect associate is accompanied by gene loss and intensified selection.</title>
        <authorList>
            <person name="Ward C.M."/>
            <person name="Onetto C.A."/>
            <person name="Borneman A.R."/>
        </authorList>
    </citation>
    <scope>NUCLEOTIDE SEQUENCE [LARGE SCALE GENOMIC DNA]</scope>
    <source>
        <strain evidence="9">AWRI1</strain>
        <tissue evidence="9">Single Adult Female</tissue>
    </source>
</reference>
<evidence type="ECO:0000256" key="7">
    <source>
        <dbReference type="SAM" id="MobiDB-lite"/>
    </source>
</evidence>
<evidence type="ECO:0000256" key="1">
    <source>
        <dbReference type="ARBA" id="ARBA00001913"/>
    </source>
</evidence>
<dbReference type="Gene3D" id="3.40.720.10">
    <property type="entry name" value="Alkaline Phosphatase, subunit A"/>
    <property type="match status" value="1"/>
</dbReference>
<dbReference type="CDD" id="cd16029">
    <property type="entry name" value="4-S"/>
    <property type="match status" value="1"/>
</dbReference>
<dbReference type="SUPFAM" id="SSF53649">
    <property type="entry name" value="Alkaline phosphatase-like"/>
    <property type="match status" value="1"/>
</dbReference>
<evidence type="ECO:0000256" key="3">
    <source>
        <dbReference type="ARBA" id="ARBA00022723"/>
    </source>
</evidence>
<dbReference type="GO" id="GO:0008484">
    <property type="term" value="F:sulfuric ester hydrolase activity"/>
    <property type="evidence" value="ECO:0007669"/>
    <property type="project" value="InterPro"/>
</dbReference>
<dbReference type="AlphaFoldDB" id="A0AAN9Y776"/>
<proteinExistence type="inferred from homology"/>
<evidence type="ECO:0000259" key="8">
    <source>
        <dbReference type="Pfam" id="PF00884"/>
    </source>
</evidence>
<dbReference type="PANTHER" id="PTHR10342">
    <property type="entry name" value="ARYLSULFATASE"/>
    <property type="match status" value="1"/>
</dbReference>
<evidence type="ECO:0000256" key="6">
    <source>
        <dbReference type="ARBA" id="ARBA00023180"/>
    </source>
</evidence>
<feature type="domain" description="Sulfatase N-terminal" evidence="8">
    <location>
        <begin position="12"/>
        <end position="334"/>
    </location>
</feature>
<dbReference type="PROSITE" id="PS00149">
    <property type="entry name" value="SULFATASE_2"/>
    <property type="match status" value="1"/>
</dbReference>